<gene>
    <name evidence="2" type="primary">C5</name>
    <name evidence="2" type="ORF">ELAFOR_R07701</name>
</gene>
<dbReference type="PANTHER" id="PTHR11412">
    <property type="entry name" value="MACROGLOBULIN / COMPLEMENT"/>
    <property type="match status" value="1"/>
</dbReference>
<dbReference type="InterPro" id="IPR008930">
    <property type="entry name" value="Terpenoid_cyclase/PrenylTrfase"/>
</dbReference>
<feature type="non-terminal residue" evidence="2">
    <location>
        <position position="1"/>
    </location>
</feature>
<dbReference type="InterPro" id="IPR036595">
    <property type="entry name" value="A-macroglobulin_rcpt-bd_sf"/>
</dbReference>
<dbReference type="Gene3D" id="1.50.10.20">
    <property type="match status" value="1"/>
</dbReference>
<accession>A0A851UDS2</accession>
<evidence type="ECO:0000313" key="3">
    <source>
        <dbReference type="Proteomes" id="UP000623542"/>
    </source>
</evidence>
<dbReference type="SUPFAM" id="SSF49410">
    <property type="entry name" value="Alpha-macroglobulin receptor domain"/>
    <property type="match status" value="1"/>
</dbReference>
<dbReference type="Pfam" id="PF21309">
    <property type="entry name" value="C5_CUB"/>
    <property type="match status" value="1"/>
</dbReference>
<dbReference type="Pfam" id="PF07677">
    <property type="entry name" value="A2M_recep"/>
    <property type="match status" value="1"/>
</dbReference>
<evidence type="ECO:0000259" key="1">
    <source>
        <dbReference type="SMART" id="SM01361"/>
    </source>
</evidence>
<dbReference type="Pfam" id="PF07678">
    <property type="entry name" value="TED_complement"/>
    <property type="match status" value="1"/>
</dbReference>
<comment type="caution">
    <text evidence="2">The sequence shown here is derived from an EMBL/GenBank/DDBJ whole genome shotgun (WGS) entry which is preliminary data.</text>
</comment>
<reference evidence="2" key="1">
    <citation type="submission" date="2019-09" db="EMBL/GenBank/DDBJ databases">
        <title>Bird 10,000 Genomes (B10K) Project - Family phase.</title>
        <authorList>
            <person name="Zhang G."/>
        </authorList>
    </citation>
    <scope>NUCLEOTIDE SEQUENCE</scope>
    <source>
        <strain evidence="2">B10K-IZCAS-20218</strain>
        <tissue evidence="2">Blood</tissue>
    </source>
</reference>
<feature type="domain" description="Alpha-macroglobulin receptor-binding" evidence="1">
    <location>
        <begin position="349"/>
        <end position="435"/>
    </location>
</feature>
<dbReference type="Proteomes" id="UP000623542">
    <property type="component" value="Unassembled WGS sequence"/>
</dbReference>
<dbReference type="InterPro" id="IPR009048">
    <property type="entry name" value="A-macroglobulin_rcpt-bd"/>
</dbReference>
<dbReference type="AlphaFoldDB" id="A0A851UDS2"/>
<dbReference type="Gene3D" id="2.60.120.1540">
    <property type="match status" value="1"/>
</dbReference>
<evidence type="ECO:0000313" key="2">
    <source>
        <dbReference type="EMBL" id="NXD26308.1"/>
    </source>
</evidence>
<dbReference type="InterPro" id="IPR048843">
    <property type="entry name" value="C5_CUB"/>
</dbReference>
<feature type="non-terminal residue" evidence="2">
    <location>
        <position position="436"/>
    </location>
</feature>
<dbReference type="PANTHER" id="PTHR11412:SF83">
    <property type="entry name" value="COMPLEMENT C5"/>
    <property type="match status" value="1"/>
</dbReference>
<organism evidence="2 3">
    <name type="scientific">Elachura formosa</name>
    <name type="common">spotted wren-babbler</name>
    <dbReference type="NCBI Taxonomy" id="1463973"/>
    <lineage>
        <taxon>Eukaryota</taxon>
        <taxon>Metazoa</taxon>
        <taxon>Chordata</taxon>
        <taxon>Craniata</taxon>
        <taxon>Vertebrata</taxon>
        <taxon>Euteleostomi</taxon>
        <taxon>Archelosauria</taxon>
        <taxon>Archosauria</taxon>
        <taxon>Dinosauria</taxon>
        <taxon>Saurischia</taxon>
        <taxon>Theropoda</taxon>
        <taxon>Coelurosauria</taxon>
        <taxon>Aves</taxon>
        <taxon>Neognathae</taxon>
        <taxon>Neoaves</taxon>
        <taxon>Telluraves</taxon>
        <taxon>Australaves</taxon>
        <taxon>Passeriformes</taxon>
        <taxon>Elachuridae</taxon>
        <taxon>Elachura</taxon>
    </lineage>
</organism>
<dbReference type="OrthoDB" id="6359008at2759"/>
<dbReference type="GO" id="GO:0005615">
    <property type="term" value="C:extracellular space"/>
    <property type="evidence" value="ECO:0007669"/>
    <property type="project" value="InterPro"/>
</dbReference>
<dbReference type="EMBL" id="WBNG01000417">
    <property type="protein sequence ID" value="NXD26308.1"/>
    <property type="molecule type" value="Genomic_DNA"/>
</dbReference>
<dbReference type="Gene3D" id="2.60.40.690">
    <property type="entry name" value="Alpha-macroglobulin, receptor-binding domain"/>
    <property type="match status" value="1"/>
</dbReference>
<dbReference type="SUPFAM" id="SSF48239">
    <property type="entry name" value="Terpenoid cyclases/Protein prenyltransferases"/>
    <property type="match status" value="1"/>
</dbReference>
<protein>
    <submittedName>
        <fullName evidence="2">CO5 protein</fullName>
    </submittedName>
</protein>
<dbReference type="InterPro" id="IPR011626">
    <property type="entry name" value="Alpha-macroglobulin_TED"/>
</dbReference>
<sequence>LTAFALRILGQVNQYIDIDQMSVCDSLLWLIDNCQMPDGSFNEFSNYQPMKLQGTLPREPKEKSLYLTAFSIIGIDKSMKICPTQKVHDARSRAGDYLVQNMQLAQSPFTVAITAYALALLDPNLHPARAAFSALKKEAFVTGDPPIYRFWKDAFKTQEQPSPSSVTAEMVETTAYALLTTLLRGDENYAKPIIKWLSEEQRYGGGFYSTQDTINALEALTEYSLLVKRLNLDMDVKVSYKNSGPLNLFKLTEDNFVGRTMTAPLQDDLYVSTGSSTGIATVNVRTVYNTIGTSEESCNFELKIVPKRDDVLWLFLVQTGRMRGDGEPLGRLEACAKYRPSAREPRSGSAHAVMDIGLVSGVEANPEDLSTAIDQLIADYEIKDGHVLLQIDSVPAHRFLCVGFRISELFHVGMLNPATFTVYEYHAPGTCSSSSH</sequence>
<dbReference type="InterPro" id="IPR050473">
    <property type="entry name" value="A2M/Complement_sys"/>
</dbReference>
<dbReference type="SMART" id="SM01361">
    <property type="entry name" value="A2M_recep"/>
    <property type="match status" value="1"/>
</dbReference>
<name>A0A851UDS2_9PASS</name>
<proteinExistence type="predicted"/>
<keyword evidence="3" id="KW-1185">Reference proteome</keyword>